<comment type="caution">
    <text evidence="3">The sequence shown here is derived from an EMBL/GenBank/DDBJ whole genome shotgun (WGS) entry which is preliminary data.</text>
</comment>
<evidence type="ECO:0000313" key="4">
    <source>
        <dbReference type="Proteomes" id="UP001055167"/>
    </source>
</evidence>
<name>A0ABQ4QVS1_9HYPH</name>
<dbReference type="PROSITE" id="PS01044">
    <property type="entry name" value="SQUALEN_PHYTOEN_SYN_1"/>
    <property type="match status" value="1"/>
</dbReference>
<gene>
    <name evidence="3" type="primary">hpnD</name>
    <name evidence="3" type="ORF">OPKNFCMD_2113</name>
</gene>
<dbReference type="InterPro" id="IPR044843">
    <property type="entry name" value="Trans_IPPS_bact-type"/>
</dbReference>
<dbReference type="SFLD" id="SFLDG01018">
    <property type="entry name" value="Squalene/Phytoene_Synthase_Lik"/>
    <property type="match status" value="1"/>
</dbReference>
<dbReference type="EMBL" id="BPQH01000006">
    <property type="protein sequence ID" value="GJD49383.1"/>
    <property type="molecule type" value="Genomic_DNA"/>
</dbReference>
<dbReference type="InterPro" id="IPR008949">
    <property type="entry name" value="Isoprenoid_synthase_dom_sf"/>
</dbReference>
<dbReference type="Gene3D" id="1.10.600.10">
    <property type="entry name" value="Farnesyl Diphosphate Synthase"/>
    <property type="match status" value="1"/>
</dbReference>
<dbReference type="Proteomes" id="UP001055167">
    <property type="component" value="Unassembled WGS sequence"/>
</dbReference>
<dbReference type="CDD" id="cd00683">
    <property type="entry name" value="Trans_IPPS_HH"/>
    <property type="match status" value="1"/>
</dbReference>
<dbReference type="PANTHER" id="PTHR31480">
    <property type="entry name" value="BIFUNCTIONAL LYCOPENE CYCLASE/PHYTOENE SYNTHASE"/>
    <property type="match status" value="1"/>
</dbReference>
<evidence type="ECO:0000313" key="3">
    <source>
        <dbReference type="EMBL" id="GJD49383.1"/>
    </source>
</evidence>
<protein>
    <submittedName>
        <fullName evidence="3">Presqualene diphosphate synthase</fullName>
    </submittedName>
</protein>
<accession>A0ABQ4QVS1</accession>
<evidence type="ECO:0000256" key="1">
    <source>
        <dbReference type="ARBA" id="ARBA00022679"/>
    </source>
</evidence>
<dbReference type="InterPro" id="IPR002060">
    <property type="entry name" value="Squ/phyt_synthse"/>
</dbReference>
<proteinExistence type="predicted"/>
<reference evidence="3" key="1">
    <citation type="journal article" date="2021" name="Front. Microbiol.">
        <title>Comprehensive Comparative Genomics and Phenotyping of Methylobacterium Species.</title>
        <authorList>
            <person name="Alessa O."/>
            <person name="Ogura Y."/>
            <person name="Fujitani Y."/>
            <person name="Takami H."/>
            <person name="Hayashi T."/>
            <person name="Sahin N."/>
            <person name="Tani A."/>
        </authorList>
    </citation>
    <scope>NUCLEOTIDE SEQUENCE</scope>
    <source>
        <strain evidence="3">KCTC 52305</strain>
    </source>
</reference>
<feature type="region of interest" description="Disordered" evidence="2">
    <location>
        <begin position="1"/>
        <end position="44"/>
    </location>
</feature>
<keyword evidence="4" id="KW-1185">Reference proteome</keyword>
<organism evidence="3 4">
    <name type="scientific">Methylobacterium crusticola</name>
    <dbReference type="NCBI Taxonomy" id="1697972"/>
    <lineage>
        <taxon>Bacteria</taxon>
        <taxon>Pseudomonadati</taxon>
        <taxon>Pseudomonadota</taxon>
        <taxon>Alphaproteobacteria</taxon>
        <taxon>Hyphomicrobiales</taxon>
        <taxon>Methylobacteriaceae</taxon>
        <taxon>Methylobacterium</taxon>
    </lineage>
</organism>
<dbReference type="InterPro" id="IPR019845">
    <property type="entry name" value="Squalene/phytoene_synthase_CS"/>
</dbReference>
<dbReference type="Pfam" id="PF00494">
    <property type="entry name" value="SQS_PSY"/>
    <property type="match status" value="1"/>
</dbReference>
<reference evidence="3" key="2">
    <citation type="submission" date="2021-08" db="EMBL/GenBank/DDBJ databases">
        <authorList>
            <person name="Tani A."/>
            <person name="Ola A."/>
            <person name="Ogura Y."/>
            <person name="Katsura K."/>
            <person name="Hayashi T."/>
        </authorList>
    </citation>
    <scope>NUCLEOTIDE SEQUENCE</scope>
    <source>
        <strain evidence="3">KCTC 52305</strain>
    </source>
</reference>
<dbReference type="SFLD" id="SFLDG01212">
    <property type="entry name" value="Phytoene_synthase_like"/>
    <property type="match status" value="1"/>
</dbReference>
<dbReference type="InterPro" id="IPR033904">
    <property type="entry name" value="Trans_IPPS_HH"/>
</dbReference>
<dbReference type="PROSITE" id="PS01045">
    <property type="entry name" value="SQUALEN_PHYTOEN_SYN_2"/>
    <property type="match status" value="1"/>
</dbReference>
<dbReference type="SFLD" id="SFLDS00005">
    <property type="entry name" value="Isoprenoid_Synthase_Type_I"/>
    <property type="match status" value="1"/>
</dbReference>
<feature type="compositionally biased region" description="Polar residues" evidence="2">
    <location>
        <begin position="1"/>
        <end position="10"/>
    </location>
</feature>
<keyword evidence="1" id="KW-0808">Transferase</keyword>
<dbReference type="SUPFAM" id="SSF48576">
    <property type="entry name" value="Terpenoid synthases"/>
    <property type="match status" value="1"/>
</dbReference>
<dbReference type="InterPro" id="IPR017828">
    <property type="entry name" value="SQ_synth_HpnD-like"/>
</dbReference>
<sequence length="308" mass="32857">MNARTTSRQAPSEGGASEVAPSHVGASREAGARDAPPEAAPALPAAGSSFYTAMRLLPPEQREAMYAVYAFCRAVDDVADDGGPREARAAELARWRADVDALYAGTVPPRLVGLAEPVRRFGLAREDFQAVIDGMAMDAQADIVAPDARTLDLYCDRVASAVGRLSVRIFGLAEQPGRDLAHHLGRALQLTNILRDVDEDAARGRLYLPSERLAAIGLAHPTPAAALAHPRLGEVCAALADEAEAHYRAAWRVMAGAPRKATKAPRLMGAAYHLILEGLVRRGWAAPRARVRPGKLRLVGVVLRHGIV</sequence>
<dbReference type="NCBIfam" id="TIGR03465">
    <property type="entry name" value="HpnD"/>
    <property type="match status" value="1"/>
</dbReference>
<evidence type="ECO:0000256" key="2">
    <source>
        <dbReference type="SAM" id="MobiDB-lite"/>
    </source>
</evidence>